<gene>
    <name evidence="2" type="ORF">COT42_00235</name>
</gene>
<accession>A0A2H0Y1Z5</accession>
<evidence type="ECO:0000313" key="3">
    <source>
        <dbReference type="Proteomes" id="UP000231343"/>
    </source>
</evidence>
<organism evidence="2 3">
    <name type="scientific">Candidatus Saganbacteria bacterium CG08_land_8_20_14_0_20_45_16</name>
    <dbReference type="NCBI Taxonomy" id="2014293"/>
    <lineage>
        <taxon>Bacteria</taxon>
        <taxon>Bacillati</taxon>
        <taxon>Saganbacteria</taxon>
    </lineage>
</organism>
<dbReference type="InterPro" id="IPR004864">
    <property type="entry name" value="LEA_2"/>
</dbReference>
<dbReference type="PROSITE" id="PS51257">
    <property type="entry name" value="PROKAR_LIPOPROTEIN"/>
    <property type="match status" value="1"/>
</dbReference>
<evidence type="ECO:0000313" key="2">
    <source>
        <dbReference type="EMBL" id="PIS31808.1"/>
    </source>
</evidence>
<name>A0A2H0Y1Z5_UNCSA</name>
<feature type="domain" description="Water stress and hypersensitive response" evidence="1">
    <location>
        <begin position="29"/>
        <end position="151"/>
    </location>
</feature>
<dbReference type="Gene3D" id="2.60.40.1820">
    <property type="match status" value="1"/>
</dbReference>
<dbReference type="SMART" id="SM00769">
    <property type="entry name" value="WHy"/>
    <property type="match status" value="1"/>
</dbReference>
<sequence>MIKKMLLIFLLAFIGLSLIGCFEPQPPKVDFINYNLSKVTRQGLELSFLFSVENPNSLAIDLTKYQYKIFINDQEFISETKPGFNIPANSKKIITIPVMISYDKLFGTSLGVLAALAKGGKELTYQIEGTLEIKLLELGLTAPLKATGQIPIPKDIRF</sequence>
<protein>
    <recommendedName>
        <fullName evidence="1">Water stress and hypersensitive response domain-containing protein</fullName>
    </recommendedName>
</protein>
<evidence type="ECO:0000259" key="1">
    <source>
        <dbReference type="SMART" id="SM00769"/>
    </source>
</evidence>
<dbReference type="GO" id="GO:0009269">
    <property type="term" value="P:response to desiccation"/>
    <property type="evidence" value="ECO:0007669"/>
    <property type="project" value="InterPro"/>
</dbReference>
<comment type="caution">
    <text evidence="2">The sequence shown here is derived from an EMBL/GenBank/DDBJ whole genome shotgun (WGS) entry which is preliminary data.</text>
</comment>
<dbReference type="InterPro" id="IPR013990">
    <property type="entry name" value="WHy-dom"/>
</dbReference>
<reference evidence="2 3" key="1">
    <citation type="submission" date="2017-09" db="EMBL/GenBank/DDBJ databases">
        <title>Depth-based differentiation of microbial function through sediment-hosted aquifers and enrichment of novel symbionts in the deep terrestrial subsurface.</title>
        <authorList>
            <person name="Probst A.J."/>
            <person name="Ladd B."/>
            <person name="Jarett J.K."/>
            <person name="Geller-Mcgrath D.E."/>
            <person name="Sieber C.M."/>
            <person name="Emerson J.B."/>
            <person name="Anantharaman K."/>
            <person name="Thomas B.C."/>
            <person name="Malmstrom R."/>
            <person name="Stieglmeier M."/>
            <person name="Klingl A."/>
            <person name="Woyke T."/>
            <person name="Ryan C.M."/>
            <person name="Banfield J.F."/>
        </authorList>
    </citation>
    <scope>NUCLEOTIDE SEQUENCE [LARGE SCALE GENOMIC DNA]</scope>
    <source>
        <strain evidence="2">CG08_land_8_20_14_0_20_45_16</strain>
    </source>
</reference>
<proteinExistence type="predicted"/>
<dbReference type="AlphaFoldDB" id="A0A2H0Y1Z5"/>
<dbReference type="SUPFAM" id="SSF117070">
    <property type="entry name" value="LEA14-like"/>
    <property type="match status" value="1"/>
</dbReference>
<dbReference type="EMBL" id="PEYM01000002">
    <property type="protein sequence ID" value="PIS31808.1"/>
    <property type="molecule type" value="Genomic_DNA"/>
</dbReference>
<dbReference type="Pfam" id="PF03168">
    <property type="entry name" value="LEA_2"/>
    <property type="match status" value="1"/>
</dbReference>
<dbReference type="Proteomes" id="UP000231343">
    <property type="component" value="Unassembled WGS sequence"/>
</dbReference>